<dbReference type="PROSITE" id="PS51257">
    <property type="entry name" value="PROKAR_LIPOPROTEIN"/>
    <property type="match status" value="1"/>
</dbReference>
<evidence type="ECO:0000313" key="2">
    <source>
        <dbReference type="EMBL" id="GFT43541.1"/>
    </source>
</evidence>
<dbReference type="AlphaFoldDB" id="A0A8X6P1W9"/>
<keyword evidence="3" id="KW-1185">Reference proteome</keyword>
<feature type="signal peptide" evidence="1">
    <location>
        <begin position="1"/>
        <end position="18"/>
    </location>
</feature>
<comment type="caution">
    <text evidence="2">The sequence shown here is derived from an EMBL/GenBank/DDBJ whole genome shotgun (WGS) entry which is preliminary data.</text>
</comment>
<protein>
    <submittedName>
        <fullName evidence="2">Uncharacterized protein</fullName>
    </submittedName>
</protein>
<evidence type="ECO:0000256" key="1">
    <source>
        <dbReference type="SAM" id="SignalP"/>
    </source>
</evidence>
<evidence type="ECO:0000313" key="3">
    <source>
        <dbReference type="Proteomes" id="UP000887013"/>
    </source>
</evidence>
<proteinExistence type="predicted"/>
<keyword evidence="1" id="KW-0732">Signal</keyword>
<accession>A0A8X6P1W9</accession>
<sequence length="260" mass="28739">MKLLSALLFAGFLSIVACDPICMPQKIAMCFMTLTTRYLQSPICKAPSELNECIRKGAIECKEEFSPLVQDVLQTYTDTCTEGTEMNALYKKHGICVFENAAIGSVRCLQSGMTQIRKSLTMQGNMLDNIKRAACKNGHSADLCIENNLNKTCGNEAVIFRRKLSEPSIKLTQEGCRKFKEDGDYIMNGNELQTDDDSPVSSHAIHHHVAAVSHHASSLYLGAAIDPDDEAINSATTISIGRTILNSLILLFLMKLFLYY</sequence>
<gene>
    <name evidence="2" type="primary">NCL1_45104</name>
    <name evidence="2" type="ORF">NPIL_567191</name>
</gene>
<dbReference type="Proteomes" id="UP000887013">
    <property type="component" value="Unassembled WGS sequence"/>
</dbReference>
<reference evidence="2" key="1">
    <citation type="submission" date="2020-08" db="EMBL/GenBank/DDBJ databases">
        <title>Multicomponent nature underlies the extraordinary mechanical properties of spider dragline silk.</title>
        <authorList>
            <person name="Kono N."/>
            <person name="Nakamura H."/>
            <person name="Mori M."/>
            <person name="Yoshida Y."/>
            <person name="Ohtoshi R."/>
            <person name="Malay A.D."/>
            <person name="Moran D.A.P."/>
            <person name="Tomita M."/>
            <person name="Numata K."/>
            <person name="Arakawa K."/>
        </authorList>
    </citation>
    <scope>NUCLEOTIDE SEQUENCE</scope>
</reference>
<dbReference type="OrthoDB" id="6432883at2759"/>
<organism evidence="2 3">
    <name type="scientific">Nephila pilipes</name>
    <name type="common">Giant wood spider</name>
    <name type="synonym">Nephila maculata</name>
    <dbReference type="NCBI Taxonomy" id="299642"/>
    <lineage>
        <taxon>Eukaryota</taxon>
        <taxon>Metazoa</taxon>
        <taxon>Ecdysozoa</taxon>
        <taxon>Arthropoda</taxon>
        <taxon>Chelicerata</taxon>
        <taxon>Arachnida</taxon>
        <taxon>Araneae</taxon>
        <taxon>Araneomorphae</taxon>
        <taxon>Entelegynae</taxon>
        <taxon>Araneoidea</taxon>
        <taxon>Nephilidae</taxon>
        <taxon>Nephila</taxon>
    </lineage>
</organism>
<name>A0A8X6P1W9_NEPPI</name>
<feature type="chain" id="PRO_5036485526" evidence="1">
    <location>
        <begin position="19"/>
        <end position="260"/>
    </location>
</feature>
<dbReference type="EMBL" id="BMAW01015411">
    <property type="protein sequence ID" value="GFT43541.1"/>
    <property type="molecule type" value="Genomic_DNA"/>
</dbReference>